<keyword evidence="5" id="KW-0716">Sensory transduction</keyword>
<feature type="transmembrane region" description="Helical" evidence="17">
    <location>
        <begin position="290"/>
        <end position="310"/>
    </location>
</feature>
<keyword evidence="12" id="KW-1015">Disulfide bond</keyword>
<dbReference type="AlphaFoldDB" id="E9GSQ8"/>
<keyword evidence="20" id="KW-1185">Reference proteome</keyword>
<evidence type="ECO:0000256" key="9">
    <source>
        <dbReference type="ARBA" id="ARBA00022991"/>
    </source>
</evidence>
<evidence type="ECO:0000259" key="18">
    <source>
        <dbReference type="PROSITE" id="PS50262"/>
    </source>
</evidence>
<evidence type="ECO:0000313" key="19">
    <source>
        <dbReference type="EMBL" id="EFX77470.1"/>
    </source>
</evidence>
<organism evidence="19 20">
    <name type="scientific">Daphnia pulex</name>
    <name type="common">Water flea</name>
    <dbReference type="NCBI Taxonomy" id="6669"/>
    <lineage>
        <taxon>Eukaryota</taxon>
        <taxon>Metazoa</taxon>
        <taxon>Ecdysozoa</taxon>
        <taxon>Arthropoda</taxon>
        <taxon>Crustacea</taxon>
        <taxon>Branchiopoda</taxon>
        <taxon>Diplostraca</taxon>
        <taxon>Cladocera</taxon>
        <taxon>Anomopoda</taxon>
        <taxon>Daphniidae</taxon>
        <taxon>Daphnia</taxon>
    </lineage>
</organism>
<dbReference type="OMA" id="WSHELAL"/>
<dbReference type="Pfam" id="PF00001">
    <property type="entry name" value="7tm_1"/>
    <property type="match status" value="1"/>
</dbReference>
<feature type="region of interest" description="Disordered" evidence="16">
    <location>
        <begin position="366"/>
        <end position="386"/>
    </location>
</feature>
<dbReference type="InterPro" id="IPR001760">
    <property type="entry name" value="Opsin"/>
</dbReference>
<proteinExistence type="inferred from homology"/>
<name>E9GSQ8_DAPPU</name>
<comment type="subcellular location">
    <subcellularLocation>
        <location evidence="1">Membrane</location>
        <topology evidence="1">Multi-pass membrane protein</topology>
    </subcellularLocation>
</comment>
<dbReference type="PRINTS" id="PR00237">
    <property type="entry name" value="GPCRRHODOPSN"/>
</dbReference>
<keyword evidence="11 17" id="KW-0472">Membrane</keyword>
<dbReference type="InterPro" id="IPR017452">
    <property type="entry name" value="GPCR_Rhodpsn_7TM"/>
</dbReference>
<dbReference type="Gene3D" id="1.20.1070.10">
    <property type="entry name" value="Rhodopsin 7-helix transmembrane proteins"/>
    <property type="match status" value="1"/>
</dbReference>
<evidence type="ECO:0000256" key="2">
    <source>
        <dbReference type="ARBA" id="ARBA00010663"/>
    </source>
</evidence>
<dbReference type="InterPro" id="IPR027430">
    <property type="entry name" value="Retinal_BS"/>
</dbReference>
<dbReference type="GO" id="GO:0071482">
    <property type="term" value="P:cellular response to light stimulus"/>
    <property type="evidence" value="ECO:0000318"/>
    <property type="project" value="GO_Central"/>
</dbReference>
<dbReference type="InterPro" id="IPR050125">
    <property type="entry name" value="GPCR_opsins"/>
</dbReference>
<keyword evidence="13" id="KW-0675">Receptor</keyword>
<evidence type="ECO:0000256" key="13">
    <source>
        <dbReference type="ARBA" id="ARBA00023170"/>
    </source>
</evidence>
<dbReference type="PANTHER" id="PTHR24240">
    <property type="entry name" value="OPSIN"/>
    <property type="match status" value="1"/>
</dbReference>
<evidence type="ECO:0000256" key="12">
    <source>
        <dbReference type="ARBA" id="ARBA00023157"/>
    </source>
</evidence>
<keyword evidence="4" id="KW-0597">Phosphoprotein</keyword>
<dbReference type="GO" id="GO:0007602">
    <property type="term" value="P:phototransduction"/>
    <property type="evidence" value="ECO:0000318"/>
    <property type="project" value="GO_Central"/>
</dbReference>
<feature type="transmembrane region" description="Helical" evidence="17">
    <location>
        <begin position="174"/>
        <end position="200"/>
    </location>
</feature>
<dbReference type="PRINTS" id="PR00577">
    <property type="entry name" value="OPSINRH3RH4"/>
</dbReference>
<gene>
    <name evidence="19" type="primary">LOPB2</name>
    <name evidence="19" type="ORF">DAPPUDRAFT_305771</name>
</gene>
<evidence type="ECO:0000256" key="15">
    <source>
        <dbReference type="ARBA" id="ARBA00023305"/>
    </source>
</evidence>
<evidence type="ECO:0000256" key="10">
    <source>
        <dbReference type="ARBA" id="ARBA00023040"/>
    </source>
</evidence>
<dbReference type="GO" id="GO:0008020">
    <property type="term" value="F:G protein-coupled photoreceptor activity"/>
    <property type="evidence" value="ECO:0000318"/>
    <property type="project" value="GO_Central"/>
</dbReference>
<dbReference type="PhylomeDB" id="E9GSQ8"/>
<dbReference type="Proteomes" id="UP000000305">
    <property type="component" value="Unassembled WGS sequence"/>
</dbReference>
<keyword evidence="6 17" id="KW-0812">Transmembrane</keyword>
<reference evidence="19 20" key="1">
    <citation type="journal article" date="2011" name="Science">
        <title>The ecoresponsive genome of Daphnia pulex.</title>
        <authorList>
            <person name="Colbourne J.K."/>
            <person name="Pfrender M.E."/>
            <person name="Gilbert D."/>
            <person name="Thomas W.K."/>
            <person name="Tucker A."/>
            <person name="Oakley T.H."/>
            <person name="Tokishita S."/>
            <person name="Aerts A."/>
            <person name="Arnold G.J."/>
            <person name="Basu M.K."/>
            <person name="Bauer D.J."/>
            <person name="Caceres C.E."/>
            <person name="Carmel L."/>
            <person name="Casola C."/>
            <person name="Choi J.H."/>
            <person name="Detter J.C."/>
            <person name="Dong Q."/>
            <person name="Dusheyko S."/>
            <person name="Eads B.D."/>
            <person name="Frohlich T."/>
            <person name="Geiler-Samerotte K.A."/>
            <person name="Gerlach D."/>
            <person name="Hatcher P."/>
            <person name="Jogdeo S."/>
            <person name="Krijgsveld J."/>
            <person name="Kriventseva E.V."/>
            <person name="Kultz D."/>
            <person name="Laforsch C."/>
            <person name="Lindquist E."/>
            <person name="Lopez J."/>
            <person name="Manak J.R."/>
            <person name="Muller J."/>
            <person name="Pangilinan J."/>
            <person name="Patwardhan R.P."/>
            <person name="Pitluck S."/>
            <person name="Pritham E.J."/>
            <person name="Rechtsteiner A."/>
            <person name="Rho M."/>
            <person name="Rogozin I.B."/>
            <person name="Sakarya O."/>
            <person name="Salamov A."/>
            <person name="Schaack S."/>
            <person name="Shapiro H."/>
            <person name="Shiga Y."/>
            <person name="Skalitzky C."/>
            <person name="Smith Z."/>
            <person name="Souvorov A."/>
            <person name="Sung W."/>
            <person name="Tang Z."/>
            <person name="Tsuchiya D."/>
            <person name="Tu H."/>
            <person name="Vos H."/>
            <person name="Wang M."/>
            <person name="Wolf Y.I."/>
            <person name="Yamagata H."/>
            <person name="Yamada T."/>
            <person name="Ye Y."/>
            <person name="Shaw J.R."/>
            <person name="Andrews J."/>
            <person name="Crease T.J."/>
            <person name="Tang H."/>
            <person name="Lucas S.M."/>
            <person name="Robertson H.M."/>
            <person name="Bork P."/>
            <person name="Koonin E.V."/>
            <person name="Zdobnov E.M."/>
            <person name="Grigoriev I.V."/>
            <person name="Lynch M."/>
            <person name="Boore J.L."/>
        </authorList>
    </citation>
    <scope>NUCLEOTIDE SEQUENCE [LARGE SCALE GENOMIC DNA]</scope>
</reference>
<dbReference type="InterPro" id="IPR000276">
    <property type="entry name" value="GPCR_Rhodpsn"/>
</dbReference>
<comment type="similarity">
    <text evidence="2">Belongs to the G-protein coupled receptor 1 family.</text>
</comment>
<evidence type="ECO:0000256" key="8">
    <source>
        <dbReference type="ARBA" id="ARBA00022989"/>
    </source>
</evidence>
<keyword evidence="15" id="KW-0844">Vision</keyword>
<keyword evidence="14" id="KW-0807">Transducer</keyword>
<evidence type="ECO:0000256" key="14">
    <source>
        <dbReference type="ARBA" id="ARBA00023224"/>
    </source>
</evidence>
<dbReference type="GO" id="GO:0007601">
    <property type="term" value="P:visual perception"/>
    <property type="evidence" value="ECO:0007669"/>
    <property type="project" value="UniProtKB-KW"/>
</dbReference>
<feature type="transmembrane region" description="Helical" evidence="17">
    <location>
        <begin position="55"/>
        <end position="81"/>
    </location>
</feature>
<keyword evidence="9" id="KW-0157">Chromophore</keyword>
<dbReference type="PROSITE" id="PS50262">
    <property type="entry name" value="G_PROTEIN_RECEP_F1_2"/>
    <property type="match status" value="1"/>
</dbReference>
<dbReference type="KEGG" id="dpx:DAPPUDRAFT_305771"/>
<evidence type="ECO:0000256" key="16">
    <source>
        <dbReference type="SAM" id="MobiDB-lite"/>
    </source>
</evidence>
<dbReference type="OrthoDB" id="2105199at2759"/>
<feature type="transmembrane region" description="Helical" evidence="17">
    <location>
        <begin position="220"/>
        <end position="244"/>
    </location>
</feature>
<evidence type="ECO:0000313" key="20">
    <source>
        <dbReference type="Proteomes" id="UP000000305"/>
    </source>
</evidence>
<dbReference type="EMBL" id="GL732562">
    <property type="protein sequence ID" value="EFX77470.1"/>
    <property type="molecule type" value="Genomic_DNA"/>
</dbReference>
<dbReference type="GO" id="GO:0005886">
    <property type="term" value="C:plasma membrane"/>
    <property type="evidence" value="ECO:0000318"/>
    <property type="project" value="GO_Central"/>
</dbReference>
<accession>E9GSQ8</accession>
<dbReference type="CDD" id="cd15079">
    <property type="entry name" value="7tmA_photoreceptors_insect"/>
    <property type="match status" value="1"/>
</dbReference>
<dbReference type="InParanoid" id="E9GSQ8"/>
<dbReference type="FunFam" id="1.20.1070.10:FF:000044">
    <property type="entry name" value="Opsin, ultraviolet-sensitive"/>
    <property type="match status" value="1"/>
</dbReference>
<evidence type="ECO:0000256" key="4">
    <source>
        <dbReference type="ARBA" id="ARBA00022553"/>
    </source>
</evidence>
<sequence length="386" mass="43262">MNQSTELTATAMAQHGGYNPWVLPDSFTILSFAPEDIRGFLHPHWHTQKSPHPMLYYFFGLYYLVMGSIAICGNIIVLRIFSNNQNLRTPANMLVMNLAMSDLLLMVTLIPECVYNFFLGGPWQFGELGCQIHSFCGALMGYNQIMTLTLISWDRYNVIVKGFNGTPLTFSRAIILIIFSWVWALGWSIAPLVGWGLYAMDGMLGTCSFDAVTTTMNNKSYLMAAFFSNYVLTVSSIIICYYFIVQAVFHHEDELRQQAKKMNVTSLRSNADQQAVSAEIRIAKIAILNVTLWLISWTPFAVICLLGTWGDTSKITPLVSELPIILSKTSCAYNPVIYALSHPKYREALKELYPWICIVPNTKKSNQNGGDNQSVSSAKTQASEST</sequence>
<evidence type="ECO:0000256" key="3">
    <source>
        <dbReference type="ARBA" id="ARBA00022543"/>
    </source>
</evidence>
<keyword evidence="7" id="KW-0681">Retinal protein</keyword>
<feature type="transmembrane region" description="Helical" evidence="17">
    <location>
        <begin position="93"/>
        <end position="111"/>
    </location>
</feature>
<feature type="domain" description="G-protein coupled receptors family 1 profile" evidence="18">
    <location>
        <begin position="73"/>
        <end position="338"/>
    </location>
</feature>
<evidence type="ECO:0000256" key="1">
    <source>
        <dbReference type="ARBA" id="ARBA00004141"/>
    </source>
</evidence>
<dbReference type="SUPFAM" id="SSF81321">
    <property type="entry name" value="Family A G protein-coupled receptor-like"/>
    <property type="match status" value="1"/>
</dbReference>
<keyword evidence="8 17" id="KW-1133">Transmembrane helix</keyword>
<evidence type="ECO:0000256" key="6">
    <source>
        <dbReference type="ARBA" id="ARBA00022692"/>
    </source>
</evidence>
<dbReference type="eggNOG" id="KOG3656">
    <property type="taxonomic scope" value="Eukaryota"/>
</dbReference>
<dbReference type="PROSITE" id="PS00238">
    <property type="entry name" value="OPSIN"/>
    <property type="match status" value="1"/>
</dbReference>
<evidence type="ECO:0000256" key="17">
    <source>
        <dbReference type="SAM" id="Phobius"/>
    </source>
</evidence>
<evidence type="ECO:0000256" key="5">
    <source>
        <dbReference type="ARBA" id="ARBA00022606"/>
    </source>
</evidence>
<dbReference type="HOGENOM" id="CLU_009579_3_0_1"/>
<dbReference type="GO" id="GO:0007186">
    <property type="term" value="P:G protein-coupled receptor signaling pathway"/>
    <property type="evidence" value="ECO:0000318"/>
    <property type="project" value="GO_Central"/>
</dbReference>
<evidence type="ECO:0000256" key="7">
    <source>
        <dbReference type="ARBA" id="ARBA00022925"/>
    </source>
</evidence>
<evidence type="ECO:0000256" key="11">
    <source>
        <dbReference type="ARBA" id="ARBA00023136"/>
    </source>
</evidence>
<keyword evidence="3" id="KW-0600">Photoreceptor protein</keyword>
<feature type="transmembrane region" description="Helical" evidence="17">
    <location>
        <begin position="131"/>
        <end position="153"/>
    </location>
</feature>
<keyword evidence="10" id="KW-0297">G-protein coupled receptor</keyword>
<protein>
    <recommendedName>
        <fullName evidence="18">G-protein coupled receptors family 1 profile domain-containing protein</fullName>
    </recommendedName>
</protein>